<evidence type="ECO:0000256" key="1">
    <source>
        <dbReference type="SAM" id="Phobius"/>
    </source>
</evidence>
<dbReference type="OrthoDB" id="166547at2"/>
<feature type="transmembrane region" description="Helical" evidence="1">
    <location>
        <begin position="46"/>
        <end position="67"/>
    </location>
</feature>
<sequence length="132" mass="14237">MHALWLYLVTAVIFFGLDFLGLRYLVKPVFERHAGELLAESVRIGPAFAFYAAYVAGLVYLVSLPALRAGQPGMALLNGAVVGALAYGTYEFTNLATLKHWSWQMVATDLAWGTALTAVSAWAGVLAVSRLS</sequence>
<evidence type="ECO:0000313" key="5">
    <source>
        <dbReference type="Proteomes" id="UP000325785"/>
    </source>
</evidence>
<evidence type="ECO:0000313" key="2">
    <source>
        <dbReference type="EMBL" id="KRS16496.1"/>
    </source>
</evidence>
<evidence type="ECO:0000313" key="3">
    <source>
        <dbReference type="EMBL" id="QEW28135.1"/>
    </source>
</evidence>
<dbReference type="KEGG" id="rid:RIdsm_03960"/>
<reference evidence="2 4" key="1">
    <citation type="submission" date="2015-04" db="EMBL/GenBank/DDBJ databases">
        <title>The draft genome sequence of Roseovarius indicus B108T.</title>
        <authorList>
            <person name="Li G."/>
            <person name="Lai Q."/>
            <person name="Shao Z."/>
            <person name="Yan P."/>
        </authorList>
    </citation>
    <scope>NUCLEOTIDE SEQUENCE [LARGE SCALE GENOMIC DNA]</scope>
    <source>
        <strain evidence="2 4">B108</strain>
    </source>
</reference>
<organism evidence="2 4">
    <name type="scientific">Roseovarius indicus</name>
    <dbReference type="NCBI Taxonomy" id="540747"/>
    <lineage>
        <taxon>Bacteria</taxon>
        <taxon>Pseudomonadati</taxon>
        <taxon>Pseudomonadota</taxon>
        <taxon>Alphaproteobacteria</taxon>
        <taxon>Rhodobacterales</taxon>
        <taxon>Roseobacteraceae</taxon>
        <taxon>Roseovarius</taxon>
    </lineage>
</organism>
<keyword evidence="1" id="KW-1133">Transmembrane helix</keyword>
<keyword evidence="1" id="KW-0812">Transmembrane</keyword>
<keyword evidence="1" id="KW-0472">Membrane</keyword>
<evidence type="ECO:0000313" key="4">
    <source>
        <dbReference type="Proteomes" id="UP000051401"/>
    </source>
</evidence>
<dbReference type="RefSeq" id="WP_057818090.1">
    <property type="nucleotide sequence ID" value="NZ_CP031598.1"/>
</dbReference>
<keyword evidence="4" id="KW-1185">Reference proteome</keyword>
<dbReference type="InterPro" id="IPR018687">
    <property type="entry name" value="DUF2177_membr"/>
</dbReference>
<proteinExistence type="predicted"/>
<dbReference type="AlphaFoldDB" id="A0A0T5P5W7"/>
<gene>
    <name evidence="3" type="ORF">RIdsm_03960</name>
    <name evidence="2" type="ORF">XM52_18025</name>
</gene>
<dbReference type="Proteomes" id="UP000051401">
    <property type="component" value="Unassembled WGS sequence"/>
</dbReference>
<feature type="transmembrane region" description="Helical" evidence="1">
    <location>
        <begin position="5"/>
        <end position="26"/>
    </location>
</feature>
<accession>A0A0T5P5W7</accession>
<reference evidence="3 5" key="2">
    <citation type="submission" date="2018-08" db="EMBL/GenBank/DDBJ databases">
        <title>Genetic Globetrotter - A new plasmid hitch-hiking vast phylogenetic and geographic distances.</title>
        <authorList>
            <person name="Vollmers J."/>
            <person name="Petersen J."/>
        </authorList>
    </citation>
    <scope>NUCLEOTIDE SEQUENCE [LARGE SCALE GENOMIC DNA]</scope>
    <source>
        <strain evidence="3 5">DSM 26383</strain>
    </source>
</reference>
<dbReference type="Proteomes" id="UP000325785">
    <property type="component" value="Chromosome"/>
</dbReference>
<protein>
    <submittedName>
        <fullName evidence="3">Putative membrane protein</fullName>
    </submittedName>
</protein>
<dbReference type="Pfam" id="PF09945">
    <property type="entry name" value="DUF2177"/>
    <property type="match status" value="1"/>
</dbReference>
<feature type="transmembrane region" description="Helical" evidence="1">
    <location>
        <begin position="110"/>
        <end position="128"/>
    </location>
</feature>
<dbReference type="PATRIC" id="fig|540747.5.peg.1351"/>
<dbReference type="EMBL" id="LAXI01000013">
    <property type="protein sequence ID" value="KRS16496.1"/>
    <property type="molecule type" value="Genomic_DNA"/>
</dbReference>
<dbReference type="EMBL" id="CP031598">
    <property type="protein sequence ID" value="QEW28135.1"/>
    <property type="molecule type" value="Genomic_DNA"/>
</dbReference>
<name>A0A0T5P5W7_9RHOB</name>
<dbReference type="STRING" id="540747.SAMN04488031_11261"/>